<keyword evidence="3" id="KW-1185">Reference proteome</keyword>
<dbReference type="EMBL" id="CAXAMN010026140">
    <property type="protein sequence ID" value="CAK9100943.1"/>
    <property type="molecule type" value="Genomic_DNA"/>
</dbReference>
<gene>
    <name evidence="1" type="ORF">CCMP2556_LOCUS47566</name>
    <name evidence="2" type="ORF">CCMP2556_LOCUS47632</name>
</gene>
<proteinExistence type="predicted"/>
<dbReference type="EMBL" id="CAXAMN010026128">
    <property type="protein sequence ID" value="CAK9100764.1"/>
    <property type="molecule type" value="Genomic_DNA"/>
</dbReference>
<dbReference type="Proteomes" id="UP001642484">
    <property type="component" value="Unassembled WGS sequence"/>
</dbReference>
<comment type="caution">
    <text evidence="1">The sequence shown here is derived from an EMBL/GenBank/DDBJ whole genome shotgun (WGS) entry which is preliminary data.</text>
</comment>
<sequence length="131" mass="14867">MRHLPWRTAVAKFNSQMESLGRALGTSEPIVIQNTPAGFALTFKSRSKCRQYKTSIFCFVVQLRLALKHFTMLLVFVSFKLDWCLVGVCEGMFQIHFPYDLMNAVPKCVGPETCLKYLLGSFHQAGGRTKQ</sequence>
<name>A0ABP0RKF7_9DINO</name>
<evidence type="ECO:0000313" key="1">
    <source>
        <dbReference type="EMBL" id="CAK9100764.1"/>
    </source>
</evidence>
<reference evidence="1 3" key="1">
    <citation type="submission" date="2024-02" db="EMBL/GenBank/DDBJ databases">
        <authorList>
            <person name="Chen Y."/>
            <person name="Shah S."/>
            <person name="Dougan E. K."/>
            <person name="Thang M."/>
            <person name="Chan C."/>
        </authorList>
    </citation>
    <scope>NUCLEOTIDE SEQUENCE [LARGE SCALE GENOMIC DNA]</scope>
</reference>
<evidence type="ECO:0000313" key="2">
    <source>
        <dbReference type="EMBL" id="CAK9100943.1"/>
    </source>
</evidence>
<organism evidence="1 3">
    <name type="scientific">Durusdinium trenchii</name>
    <dbReference type="NCBI Taxonomy" id="1381693"/>
    <lineage>
        <taxon>Eukaryota</taxon>
        <taxon>Sar</taxon>
        <taxon>Alveolata</taxon>
        <taxon>Dinophyceae</taxon>
        <taxon>Suessiales</taxon>
        <taxon>Symbiodiniaceae</taxon>
        <taxon>Durusdinium</taxon>
    </lineage>
</organism>
<accession>A0ABP0RKF7</accession>
<evidence type="ECO:0000313" key="3">
    <source>
        <dbReference type="Proteomes" id="UP001642484"/>
    </source>
</evidence>
<protein>
    <submittedName>
        <fullName evidence="1">Uncharacterized protein</fullName>
    </submittedName>
</protein>